<dbReference type="Proteomes" id="UP000807306">
    <property type="component" value="Unassembled WGS sequence"/>
</dbReference>
<protein>
    <submittedName>
        <fullName evidence="2">Uncharacterized protein</fullName>
    </submittedName>
</protein>
<comment type="caution">
    <text evidence="2">The sequence shown here is derived from an EMBL/GenBank/DDBJ whole genome shotgun (WGS) entry which is preliminary data.</text>
</comment>
<organism evidence="2 3">
    <name type="scientific">Crepidotus variabilis</name>
    <dbReference type="NCBI Taxonomy" id="179855"/>
    <lineage>
        <taxon>Eukaryota</taxon>
        <taxon>Fungi</taxon>
        <taxon>Dikarya</taxon>
        <taxon>Basidiomycota</taxon>
        <taxon>Agaricomycotina</taxon>
        <taxon>Agaricomycetes</taxon>
        <taxon>Agaricomycetidae</taxon>
        <taxon>Agaricales</taxon>
        <taxon>Agaricineae</taxon>
        <taxon>Crepidotaceae</taxon>
        <taxon>Crepidotus</taxon>
    </lineage>
</organism>
<evidence type="ECO:0000313" key="2">
    <source>
        <dbReference type="EMBL" id="KAF9530086.1"/>
    </source>
</evidence>
<keyword evidence="3" id="KW-1185">Reference proteome</keyword>
<feature type="region of interest" description="Disordered" evidence="1">
    <location>
        <begin position="24"/>
        <end position="78"/>
    </location>
</feature>
<proteinExistence type="predicted"/>
<evidence type="ECO:0000313" key="3">
    <source>
        <dbReference type="Proteomes" id="UP000807306"/>
    </source>
</evidence>
<dbReference type="AlphaFoldDB" id="A0A9P6JRA5"/>
<evidence type="ECO:0000256" key="1">
    <source>
        <dbReference type="SAM" id="MobiDB-lite"/>
    </source>
</evidence>
<feature type="compositionally biased region" description="Basic and acidic residues" evidence="1">
    <location>
        <begin position="24"/>
        <end position="54"/>
    </location>
</feature>
<accession>A0A9P6JRA5</accession>
<dbReference type="EMBL" id="MU157842">
    <property type="protein sequence ID" value="KAF9530086.1"/>
    <property type="molecule type" value="Genomic_DNA"/>
</dbReference>
<gene>
    <name evidence="2" type="ORF">CPB83DRAFT_851546</name>
</gene>
<name>A0A9P6JRA5_9AGAR</name>
<reference evidence="2" key="1">
    <citation type="submission" date="2020-11" db="EMBL/GenBank/DDBJ databases">
        <authorList>
            <consortium name="DOE Joint Genome Institute"/>
            <person name="Ahrendt S."/>
            <person name="Riley R."/>
            <person name="Andreopoulos W."/>
            <person name="Labutti K."/>
            <person name="Pangilinan J."/>
            <person name="Ruiz-Duenas F.J."/>
            <person name="Barrasa J.M."/>
            <person name="Sanchez-Garcia M."/>
            <person name="Camarero S."/>
            <person name="Miyauchi S."/>
            <person name="Serrano A."/>
            <person name="Linde D."/>
            <person name="Babiker R."/>
            <person name="Drula E."/>
            <person name="Ayuso-Fernandez I."/>
            <person name="Pacheco R."/>
            <person name="Padilla G."/>
            <person name="Ferreira P."/>
            <person name="Barriuso J."/>
            <person name="Kellner H."/>
            <person name="Castanera R."/>
            <person name="Alfaro M."/>
            <person name="Ramirez L."/>
            <person name="Pisabarro A.G."/>
            <person name="Kuo A."/>
            <person name="Tritt A."/>
            <person name="Lipzen A."/>
            <person name="He G."/>
            <person name="Yan M."/>
            <person name="Ng V."/>
            <person name="Cullen D."/>
            <person name="Martin F."/>
            <person name="Rosso M.-N."/>
            <person name="Henrissat B."/>
            <person name="Hibbett D."/>
            <person name="Martinez A.T."/>
            <person name="Grigoriev I.V."/>
        </authorList>
    </citation>
    <scope>NUCLEOTIDE SEQUENCE</scope>
    <source>
        <strain evidence="2">CBS 506.95</strain>
    </source>
</reference>
<sequence>MNETLASRFMFVVVFGVEKRGRQIKEERRGRETQIKEERRGRETQIKEEKREEKDDANEENGNRANEYEMVVGVEKRG</sequence>